<dbReference type="PANTHER" id="PTHR15635">
    <property type="entry name" value="COILED-COIL DOMAIN CONTAINING PROTEIN 9"/>
    <property type="match status" value="1"/>
</dbReference>
<accession>A0A812DPS6</accession>
<dbReference type="PANTHER" id="PTHR15635:SF12">
    <property type="entry name" value="HABP4_PAI-RBP1 DOMAIN-CONTAINING PROTEIN"/>
    <property type="match status" value="1"/>
</dbReference>
<dbReference type="AlphaFoldDB" id="A0A812DPS6"/>
<feature type="compositionally biased region" description="Gly residues" evidence="3">
    <location>
        <begin position="162"/>
        <end position="184"/>
    </location>
</feature>
<sequence>MSADKELFLDILTKEEREALLTKKMEEIRKKNEALRKRHEEIEADKRQAEKMIKPSSPKKDIKTVDFNTGKKEEFHRHSGSDFEYLRSRTDFDYLRSRTDFELPFDGEVKRRQKASGRGKGPGGRGKERPKSLGPPPDPAYNFLADKRREGPAPERGDRDSGGGGGGGSSGRGGKGGGGGGGGNIEDSNRDASRQKDHRRHPKNYGGTDFQNVKTKMKIAREKQQAFTGSSPQSKMEMAISMTGRERRQYMEWKAERERVDKERIERQKSASGEWRREWDAEKNPQE</sequence>
<feature type="region of interest" description="Disordered" evidence="3">
    <location>
        <begin position="261"/>
        <end position="287"/>
    </location>
</feature>
<evidence type="ECO:0000256" key="3">
    <source>
        <dbReference type="SAM" id="MobiDB-lite"/>
    </source>
</evidence>
<evidence type="ECO:0008006" key="6">
    <source>
        <dbReference type="Google" id="ProtNLM"/>
    </source>
</evidence>
<comment type="caution">
    <text evidence="4">The sequence shown here is derived from an EMBL/GenBank/DDBJ whole genome shotgun (WGS) entry which is preliminary data.</text>
</comment>
<feature type="compositionally biased region" description="Basic and acidic residues" evidence="3">
    <location>
        <begin position="145"/>
        <end position="161"/>
    </location>
</feature>
<dbReference type="Pfam" id="PF15266">
    <property type="entry name" value="DUF4594"/>
    <property type="match status" value="1"/>
</dbReference>
<keyword evidence="2" id="KW-0175">Coiled coil</keyword>
<evidence type="ECO:0000256" key="2">
    <source>
        <dbReference type="ARBA" id="ARBA00023054"/>
    </source>
</evidence>
<dbReference type="OrthoDB" id="10058133at2759"/>
<feature type="region of interest" description="Disordered" evidence="3">
    <location>
        <begin position="102"/>
        <end position="214"/>
    </location>
</feature>
<dbReference type="EMBL" id="CAHIKZ030003889">
    <property type="protein sequence ID" value="CAE1305098.1"/>
    <property type="molecule type" value="Genomic_DNA"/>
</dbReference>
<protein>
    <recommendedName>
        <fullName evidence="6">Coiled-coil domain containing 9</fullName>
    </recommendedName>
</protein>
<gene>
    <name evidence="4" type="ORF">SPHA_57574</name>
</gene>
<dbReference type="Proteomes" id="UP000597762">
    <property type="component" value="Unassembled WGS sequence"/>
</dbReference>
<organism evidence="4 5">
    <name type="scientific">Acanthosepion pharaonis</name>
    <name type="common">Pharaoh cuttlefish</name>
    <name type="synonym">Sepia pharaonis</name>
    <dbReference type="NCBI Taxonomy" id="158019"/>
    <lineage>
        <taxon>Eukaryota</taxon>
        <taxon>Metazoa</taxon>
        <taxon>Spiralia</taxon>
        <taxon>Lophotrochozoa</taxon>
        <taxon>Mollusca</taxon>
        <taxon>Cephalopoda</taxon>
        <taxon>Coleoidea</taxon>
        <taxon>Decapodiformes</taxon>
        <taxon>Sepiida</taxon>
        <taxon>Sepiina</taxon>
        <taxon>Sepiidae</taxon>
        <taxon>Acanthosepion</taxon>
    </lineage>
</organism>
<keyword evidence="1" id="KW-0597">Phosphoprotein</keyword>
<evidence type="ECO:0000313" key="5">
    <source>
        <dbReference type="Proteomes" id="UP000597762"/>
    </source>
</evidence>
<dbReference type="InterPro" id="IPR029336">
    <property type="entry name" value="DUF4594"/>
</dbReference>
<keyword evidence="5" id="KW-1185">Reference proteome</keyword>
<evidence type="ECO:0000313" key="4">
    <source>
        <dbReference type="EMBL" id="CAE1305098.1"/>
    </source>
</evidence>
<evidence type="ECO:0000256" key="1">
    <source>
        <dbReference type="ARBA" id="ARBA00022553"/>
    </source>
</evidence>
<name>A0A812DPS6_ACAPH</name>
<proteinExistence type="predicted"/>
<feature type="region of interest" description="Disordered" evidence="3">
    <location>
        <begin position="39"/>
        <end position="64"/>
    </location>
</feature>
<reference evidence="4" key="1">
    <citation type="submission" date="2021-01" db="EMBL/GenBank/DDBJ databases">
        <authorList>
            <person name="Li R."/>
            <person name="Bekaert M."/>
        </authorList>
    </citation>
    <scope>NUCLEOTIDE SEQUENCE</scope>
    <source>
        <strain evidence="4">Farmed</strain>
    </source>
</reference>